<dbReference type="PIRSF" id="PIRSF003170">
    <property type="entry name" value="Pet18p"/>
    <property type="match status" value="1"/>
</dbReference>
<feature type="domain" description="Thiaminase-2/PQQC" evidence="1">
    <location>
        <begin position="40"/>
        <end position="242"/>
    </location>
</feature>
<protein>
    <submittedName>
        <fullName evidence="2">Putative transcription activator</fullName>
    </submittedName>
</protein>
<dbReference type="eggNOG" id="arCOG01128">
    <property type="taxonomic scope" value="Archaea"/>
</dbReference>
<dbReference type="Proteomes" id="UP000011513">
    <property type="component" value="Unassembled WGS sequence"/>
</dbReference>
<accession>M0DA87</accession>
<dbReference type="AlphaFoldDB" id="M0DA87"/>
<dbReference type="Pfam" id="PF03070">
    <property type="entry name" value="TENA_THI-4"/>
    <property type="match status" value="1"/>
</dbReference>
<evidence type="ECO:0000313" key="3">
    <source>
        <dbReference type="Proteomes" id="UP000011513"/>
    </source>
</evidence>
<evidence type="ECO:0000259" key="1">
    <source>
        <dbReference type="Pfam" id="PF03070"/>
    </source>
</evidence>
<dbReference type="PATRIC" id="fig|1227487.5.peg.1651"/>
<dbReference type="InterPro" id="IPR026285">
    <property type="entry name" value="TenA_E"/>
</dbReference>
<dbReference type="GO" id="GO:0005829">
    <property type="term" value="C:cytosol"/>
    <property type="evidence" value="ECO:0007669"/>
    <property type="project" value="TreeGrafter"/>
</dbReference>
<dbReference type="SUPFAM" id="SSF48613">
    <property type="entry name" value="Heme oxygenase-like"/>
    <property type="match status" value="1"/>
</dbReference>
<comment type="caution">
    <text evidence="2">The sequence shown here is derived from an EMBL/GenBank/DDBJ whole genome shotgun (WGS) entry which is preliminary data.</text>
</comment>
<evidence type="ECO:0000313" key="2">
    <source>
        <dbReference type="EMBL" id="ELZ31637.1"/>
    </source>
</evidence>
<dbReference type="InterPro" id="IPR004305">
    <property type="entry name" value="Thiaminase-2/PQQC"/>
</dbReference>
<keyword evidence="3" id="KW-1185">Reference proteome</keyword>
<dbReference type="InParanoid" id="M0DA87"/>
<dbReference type="CDD" id="cd19358">
    <property type="entry name" value="TenA_E_Spr0628-like"/>
    <property type="match status" value="1"/>
</dbReference>
<name>M0DA87_HALPD</name>
<dbReference type="PANTHER" id="PTHR43198">
    <property type="entry name" value="BIFUNCTIONAL TH2 PROTEIN"/>
    <property type="match status" value="1"/>
</dbReference>
<dbReference type="InterPro" id="IPR050967">
    <property type="entry name" value="Thiamine_Salvage_TenA"/>
</dbReference>
<dbReference type="RefSeq" id="WP_008385705.1">
    <property type="nucleotide sequence ID" value="NZ_AOIV01000019.1"/>
</dbReference>
<dbReference type="PANTHER" id="PTHR43198:SF2">
    <property type="entry name" value="SI:CH1073-67J19.1-RELATED"/>
    <property type="match status" value="1"/>
</dbReference>
<proteinExistence type="predicted"/>
<sequence length="254" mass="28763">MSEEEANEGEAGGQAVPDSFDAYAETATDARFTDWLRERSEPEWTAATTHRFTRELGSGELNDAAFRRYLVQDYAFLGSLVGLVGHAVGDAPTMASKRRLSTFLGTLTAEENDYFERSFEALGVPRETYEDPHRTPTTLAFEDLIERAARQGGYAERLAVLLPAEWTYEAWAAAVADGSPERFYLDEWVHLHANDEFRTFVGWLRAELDREGAAASPRRRRRLERLFGRTVSLEVDFFDAAYADEPSDRGETEW</sequence>
<dbReference type="EMBL" id="AOIV01000019">
    <property type="protein sequence ID" value="ELZ31637.1"/>
    <property type="molecule type" value="Genomic_DNA"/>
</dbReference>
<gene>
    <name evidence="2" type="ORF">C474_08187</name>
</gene>
<organism evidence="2 3">
    <name type="scientific">Halogeometricum pallidum JCM 14848</name>
    <dbReference type="NCBI Taxonomy" id="1227487"/>
    <lineage>
        <taxon>Archaea</taxon>
        <taxon>Methanobacteriati</taxon>
        <taxon>Methanobacteriota</taxon>
        <taxon>Stenosarchaea group</taxon>
        <taxon>Halobacteria</taxon>
        <taxon>Halobacteriales</taxon>
        <taxon>Haloferacaceae</taxon>
        <taxon>Halogeometricum</taxon>
    </lineage>
</organism>
<reference evidence="2 3" key="1">
    <citation type="journal article" date="2014" name="PLoS Genet.">
        <title>Phylogenetically driven sequencing of extremely halophilic archaea reveals strategies for static and dynamic osmo-response.</title>
        <authorList>
            <person name="Becker E.A."/>
            <person name="Seitzer P.M."/>
            <person name="Tritt A."/>
            <person name="Larsen D."/>
            <person name="Krusor M."/>
            <person name="Yao A.I."/>
            <person name="Wu D."/>
            <person name="Madern D."/>
            <person name="Eisen J.A."/>
            <person name="Darling A.E."/>
            <person name="Facciotti M.T."/>
        </authorList>
    </citation>
    <scope>NUCLEOTIDE SEQUENCE [LARGE SCALE GENOMIC DNA]</scope>
    <source>
        <strain evidence="2 3">JCM 14848</strain>
    </source>
</reference>
<dbReference type="Gene3D" id="1.20.910.10">
    <property type="entry name" value="Heme oxygenase-like"/>
    <property type="match status" value="1"/>
</dbReference>
<dbReference type="InterPro" id="IPR016084">
    <property type="entry name" value="Haem_Oase-like_multi-hlx"/>
</dbReference>